<gene>
    <name evidence="2" type="ORF">F5891DRAFT_984027</name>
</gene>
<dbReference type="AlphaFoldDB" id="A0AAD4HFH7"/>
<comment type="caution">
    <text evidence="2">The sequence shown here is derived from an EMBL/GenBank/DDBJ whole genome shotgun (WGS) entry which is preliminary data.</text>
</comment>
<evidence type="ECO:0000313" key="3">
    <source>
        <dbReference type="Proteomes" id="UP001195769"/>
    </source>
</evidence>
<feature type="compositionally biased region" description="Polar residues" evidence="1">
    <location>
        <begin position="188"/>
        <end position="202"/>
    </location>
</feature>
<protein>
    <submittedName>
        <fullName evidence="2">Uncharacterized protein</fullName>
    </submittedName>
</protein>
<feature type="region of interest" description="Disordered" evidence="1">
    <location>
        <begin position="157"/>
        <end position="202"/>
    </location>
</feature>
<evidence type="ECO:0000256" key="1">
    <source>
        <dbReference type="SAM" id="MobiDB-lite"/>
    </source>
</evidence>
<proteinExistence type="predicted"/>
<name>A0AAD4HFH7_9AGAM</name>
<sequence length="332" mass="35653">MTSEESYQLLKMRRDTLLYLMAVQPKVATPPSCKYNCYVEVTTKNEMNIDEECIIKVTLKMGAKKITNLAGAVLMEDDFADTSAPTWAPHYGQCVACDVICHQGYNKNNGQMLKVCGLCSHLKIQCGGKGSSALPAKGKSVAACRAHSQSWCHPSLMPVIEDPAPDTGPLVEEEPAHPATPAVPNPEPSQMENPEATGSSSSILLPSCVTHQEEIQALKTEVTSFCATIEALLSQVLAATPTDLTTNESDKLAAGPANDMKESVCLLVALKTPEPEPEESQACVAGIDWANSIDLACISPPLIPEYTAVAHQYAGYHLYEPMHMKGFSGPTC</sequence>
<dbReference type="EMBL" id="JABBWK010000063">
    <property type="protein sequence ID" value="KAG1895725.1"/>
    <property type="molecule type" value="Genomic_DNA"/>
</dbReference>
<dbReference type="GeneID" id="64671692"/>
<evidence type="ECO:0000313" key="2">
    <source>
        <dbReference type="EMBL" id="KAG1895725.1"/>
    </source>
</evidence>
<reference evidence="2" key="1">
    <citation type="journal article" date="2020" name="New Phytol.">
        <title>Comparative genomics reveals dynamic genome evolution in host specialist ectomycorrhizal fungi.</title>
        <authorList>
            <person name="Lofgren L.A."/>
            <person name="Nguyen N.H."/>
            <person name="Vilgalys R."/>
            <person name="Ruytinx J."/>
            <person name="Liao H.L."/>
            <person name="Branco S."/>
            <person name="Kuo A."/>
            <person name="LaButti K."/>
            <person name="Lipzen A."/>
            <person name="Andreopoulos W."/>
            <person name="Pangilinan J."/>
            <person name="Riley R."/>
            <person name="Hundley H."/>
            <person name="Na H."/>
            <person name="Barry K."/>
            <person name="Grigoriev I.V."/>
            <person name="Stajich J.E."/>
            <person name="Kennedy P.G."/>
        </authorList>
    </citation>
    <scope>NUCLEOTIDE SEQUENCE</scope>
    <source>
        <strain evidence="2">FC203</strain>
    </source>
</reference>
<dbReference type="Proteomes" id="UP001195769">
    <property type="component" value="Unassembled WGS sequence"/>
</dbReference>
<keyword evidence="3" id="KW-1185">Reference proteome</keyword>
<accession>A0AAD4HFH7</accession>
<dbReference type="RefSeq" id="XP_041221301.1">
    <property type="nucleotide sequence ID" value="XM_041377394.1"/>
</dbReference>
<organism evidence="2 3">
    <name type="scientific">Suillus fuscotomentosus</name>
    <dbReference type="NCBI Taxonomy" id="1912939"/>
    <lineage>
        <taxon>Eukaryota</taxon>
        <taxon>Fungi</taxon>
        <taxon>Dikarya</taxon>
        <taxon>Basidiomycota</taxon>
        <taxon>Agaricomycotina</taxon>
        <taxon>Agaricomycetes</taxon>
        <taxon>Agaricomycetidae</taxon>
        <taxon>Boletales</taxon>
        <taxon>Suillineae</taxon>
        <taxon>Suillaceae</taxon>
        <taxon>Suillus</taxon>
    </lineage>
</organism>